<evidence type="ECO:0000256" key="1">
    <source>
        <dbReference type="ARBA" id="ARBA00022670"/>
    </source>
</evidence>
<name>A0A1S1V6H3_9FIRM</name>
<comment type="function">
    <text evidence="6">Has oligopeptidase activity and degrades a variety of small bioactive peptides.</text>
</comment>
<dbReference type="NCBIfam" id="TIGR00181">
    <property type="entry name" value="pepF"/>
    <property type="match status" value="1"/>
</dbReference>
<comment type="similarity">
    <text evidence="6">Belongs to the peptidase M3B family.</text>
</comment>
<dbReference type="EMBL" id="MKIE01000005">
    <property type="protein sequence ID" value="OHW62132.1"/>
    <property type="molecule type" value="Genomic_DNA"/>
</dbReference>
<dbReference type="InterPro" id="IPR013647">
    <property type="entry name" value="OligopepF_N_dom"/>
</dbReference>
<evidence type="ECO:0000313" key="10">
    <source>
        <dbReference type="Proteomes" id="UP000180254"/>
    </source>
</evidence>
<dbReference type="SUPFAM" id="SSF55486">
    <property type="entry name" value="Metalloproteases ('zincins'), catalytic domain"/>
    <property type="match status" value="1"/>
</dbReference>
<keyword evidence="3 6" id="KW-0378">Hydrolase</keyword>
<comment type="cofactor">
    <cofactor evidence="6">
        <name>Zn(2+)</name>
        <dbReference type="ChEBI" id="CHEBI:29105"/>
    </cofactor>
    <text evidence="6">Binds 1 zinc ion.</text>
</comment>
<sequence>MIKEREEIAEIYKWNLEKLYSDEDKWISDTEYVDKLIEEVETYRGKVGKSVENLLGVVEAELEINRKLENIYTYSKMKLDENTSSDRYQGMVDRGQVLSVKASEACSYIVPELMALEEEKLEELIGDKKLEQYRHYLRDILRGKSHTLSEAEEMILASVGEISGSSYQLYSMMNDADLRFPEIEDENGNMVEITHGNYIPFMESGDRRVRKDAFQSLYKTYSGFKNTFATSLGSEVKKNRFYSKTRKYGSSLEHALHGDNIPVAVYENLIEAVEKNVDKMHSYISLRKKAMKLDEIHMYDLYTPMVKDIEMKIEYEEAKRMVLEGLEALGEEYLEVVKEGLDSRWIDVYESRGKRSGAYSWGTYDSEPYILLNYHDTLDNVFTLAHEMGHSVHSYYSRENQPYVYGGYSIFLAEIASTVNEVLLINHLIANTENREKKKYFLNHYLEQFRGTVYRQTMFAEFEKIIHERVEAGGALTAESLSAIYSGLNRKYYGEEIVLDPGIEVEWARIPHFYYNFYVYQYATGFSAAVYFAERIISGDVEARDLYIEFLKSGSSDYPTEILRKAGLDMTSSEPIEKALEKFGELVAEYEALIDVEEEKEA</sequence>
<dbReference type="GO" id="GO:0006518">
    <property type="term" value="P:peptide metabolic process"/>
    <property type="evidence" value="ECO:0007669"/>
    <property type="project" value="TreeGrafter"/>
</dbReference>
<feature type="domain" description="Peptidase M3A/M3B catalytic" evidence="7">
    <location>
        <begin position="201"/>
        <end position="581"/>
    </location>
</feature>
<dbReference type="EC" id="3.4.24.-" evidence="6"/>
<accession>A0A1S1V6H3</accession>
<dbReference type="PANTHER" id="PTHR11804:SF84">
    <property type="entry name" value="SACCHAROLYSIN"/>
    <property type="match status" value="1"/>
</dbReference>
<evidence type="ECO:0000256" key="3">
    <source>
        <dbReference type="ARBA" id="ARBA00022801"/>
    </source>
</evidence>
<dbReference type="CDD" id="cd09608">
    <property type="entry name" value="M3B_PepF"/>
    <property type="match status" value="1"/>
</dbReference>
<dbReference type="InterPro" id="IPR004438">
    <property type="entry name" value="Peptidase_M3B"/>
</dbReference>
<dbReference type="STRING" id="39480.EUAN_15800"/>
<dbReference type="AlphaFoldDB" id="A0A1S1V6H3"/>
<dbReference type="InterPro" id="IPR045090">
    <property type="entry name" value="Pept_M3A_M3B"/>
</dbReference>
<protein>
    <recommendedName>
        <fullName evidence="6">Oligopeptidase F</fullName>
        <ecNumber evidence="6">3.4.24.-</ecNumber>
    </recommendedName>
</protein>
<gene>
    <name evidence="9" type="primary">pepF1</name>
    <name evidence="9" type="ORF">EUAN_15800</name>
</gene>
<reference evidence="9 10" key="1">
    <citation type="submission" date="2016-09" db="EMBL/GenBank/DDBJ databases">
        <title>Genome sequence of Eubacterium angustum.</title>
        <authorList>
            <person name="Poehlein A."/>
            <person name="Daniel R."/>
        </authorList>
    </citation>
    <scope>NUCLEOTIDE SEQUENCE [LARGE SCALE GENOMIC DNA]</scope>
    <source>
        <strain evidence="9 10">DSM 1989</strain>
    </source>
</reference>
<dbReference type="InterPro" id="IPR042088">
    <property type="entry name" value="OligoPept_F_C"/>
</dbReference>
<dbReference type="Proteomes" id="UP000180254">
    <property type="component" value="Unassembled WGS sequence"/>
</dbReference>
<dbReference type="PANTHER" id="PTHR11804">
    <property type="entry name" value="PROTEASE M3 THIMET OLIGOPEPTIDASE-RELATED"/>
    <property type="match status" value="1"/>
</dbReference>
<keyword evidence="10" id="KW-1185">Reference proteome</keyword>
<evidence type="ECO:0000313" key="9">
    <source>
        <dbReference type="EMBL" id="OHW62132.1"/>
    </source>
</evidence>
<dbReference type="GO" id="GO:0046872">
    <property type="term" value="F:metal ion binding"/>
    <property type="evidence" value="ECO:0007669"/>
    <property type="project" value="UniProtKB-UniRule"/>
</dbReference>
<evidence type="ECO:0000256" key="6">
    <source>
        <dbReference type="RuleBase" id="RU368091"/>
    </source>
</evidence>
<evidence type="ECO:0000259" key="7">
    <source>
        <dbReference type="Pfam" id="PF01432"/>
    </source>
</evidence>
<evidence type="ECO:0000256" key="4">
    <source>
        <dbReference type="ARBA" id="ARBA00022833"/>
    </source>
</evidence>
<keyword evidence="1 6" id="KW-0645">Protease</keyword>
<evidence type="ECO:0000256" key="5">
    <source>
        <dbReference type="ARBA" id="ARBA00023049"/>
    </source>
</evidence>
<organism evidence="9 10">
    <name type="scientific">Andreesenia angusta</name>
    <dbReference type="NCBI Taxonomy" id="39480"/>
    <lineage>
        <taxon>Bacteria</taxon>
        <taxon>Bacillati</taxon>
        <taxon>Bacillota</taxon>
        <taxon>Tissierellia</taxon>
        <taxon>Tissierellales</taxon>
        <taxon>Gottschalkiaceae</taxon>
        <taxon>Andreesenia</taxon>
    </lineage>
</organism>
<evidence type="ECO:0000259" key="8">
    <source>
        <dbReference type="Pfam" id="PF08439"/>
    </source>
</evidence>
<comment type="caution">
    <text evidence="9">The sequence shown here is derived from an EMBL/GenBank/DDBJ whole genome shotgun (WGS) entry which is preliminary data.</text>
</comment>
<dbReference type="GO" id="GO:0004222">
    <property type="term" value="F:metalloendopeptidase activity"/>
    <property type="evidence" value="ECO:0007669"/>
    <property type="project" value="UniProtKB-UniRule"/>
</dbReference>
<keyword evidence="5 6" id="KW-0482">Metalloprotease</keyword>
<dbReference type="Gene3D" id="1.10.1370.20">
    <property type="entry name" value="Oligoendopeptidase f, C-terminal domain"/>
    <property type="match status" value="1"/>
</dbReference>
<dbReference type="Pfam" id="PF01432">
    <property type="entry name" value="Peptidase_M3"/>
    <property type="match status" value="1"/>
</dbReference>
<evidence type="ECO:0000256" key="2">
    <source>
        <dbReference type="ARBA" id="ARBA00022723"/>
    </source>
</evidence>
<dbReference type="Gene3D" id="1.20.140.70">
    <property type="entry name" value="Oligopeptidase f, N-terminal domain"/>
    <property type="match status" value="1"/>
</dbReference>
<dbReference type="Pfam" id="PF08439">
    <property type="entry name" value="Peptidase_M3_N"/>
    <property type="match status" value="1"/>
</dbReference>
<dbReference type="InterPro" id="IPR001567">
    <property type="entry name" value="Pept_M3A_M3B_dom"/>
</dbReference>
<proteinExistence type="inferred from homology"/>
<dbReference type="Gene3D" id="1.10.287.830">
    <property type="entry name" value="putative peptidase helix hairpin domain like"/>
    <property type="match status" value="1"/>
</dbReference>
<dbReference type="GO" id="GO:0006508">
    <property type="term" value="P:proteolysis"/>
    <property type="evidence" value="ECO:0007669"/>
    <property type="project" value="UniProtKB-KW"/>
</dbReference>
<keyword evidence="2 6" id="KW-0479">Metal-binding</keyword>
<keyword evidence="4 6" id="KW-0862">Zinc</keyword>
<feature type="domain" description="Oligopeptidase F N-terminal" evidence="8">
    <location>
        <begin position="112"/>
        <end position="180"/>
    </location>
</feature>